<proteinExistence type="predicted"/>
<protein>
    <recommendedName>
        <fullName evidence="1">Protein kinase domain-containing protein</fullName>
    </recommendedName>
</protein>
<sequence>MTRSSGSEFFSEVAARRITKIILNAVNFMHIRKIFHPDPKPENILLASDEPNNIEKLADFGFAKREFQRNSFTTMCGTPSYVAPEILNGAPYGRQVDMWNVIWRVAIFVRSCINHLGIVCVKIIKDHLQIYIYRT</sequence>
<evidence type="ECO:0000313" key="2">
    <source>
        <dbReference type="EMBL" id="CAD8411835.1"/>
    </source>
</evidence>
<dbReference type="SUPFAM" id="SSF56112">
    <property type="entry name" value="Protein kinase-like (PK-like)"/>
    <property type="match status" value="1"/>
</dbReference>
<dbReference type="EMBL" id="HBEL01016665">
    <property type="protein sequence ID" value="CAD8411835.1"/>
    <property type="molecule type" value="Transcribed_RNA"/>
</dbReference>
<organism evidence="2">
    <name type="scientific">Proboscia inermis</name>
    <dbReference type="NCBI Taxonomy" id="420281"/>
    <lineage>
        <taxon>Eukaryota</taxon>
        <taxon>Sar</taxon>
        <taxon>Stramenopiles</taxon>
        <taxon>Ochrophyta</taxon>
        <taxon>Bacillariophyta</taxon>
        <taxon>Coscinodiscophyceae</taxon>
        <taxon>Rhizosoleniophycidae</taxon>
        <taxon>Rhizosoleniales</taxon>
        <taxon>Rhizosoleniaceae</taxon>
        <taxon>Proboscia</taxon>
    </lineage>
</organism>
<dbReference type="AlphaFoldDB" id="A0A7S0C3Y0"/>
<evidence type="ECO:0000259" key="1">
    <source>
        <dbReference type="PROSITE" id="PS50011"/>
    </source>
</evidence>
<reference evidence="2" key="1">
    <citation type="submission" date="2021-01" db="EMBL/GenBank/DDBJ databases">
        <authorList>
            <person name="Corre E."/>
            <person name="Pelletier E."/>
            <person name="Niang G."/>
            <person name="Scheremetjew M."/>
            <person name="Finn R."/>
            <person name="Kale V."/>
            <person name="Holt S."/>
            <person name="Cochrane G."/>
            <person name="Meng A."/>
            <person name="Brown T."/>
            <person name="Cohen L."/>
        </authorList>
    </citation>
    <scope>NUCLEOTIDE SEQUENCE</scope>
    <source>
        <strain evidence="2">CCAP1064/1</strain>
    </source>
</reference>
<dbReference type="PANTHER" id="PTHR24347">
    <property type="entry name" value="SERINE/THREONINE-PROTEIN KINASE"/>
    <property type="match status" value="1"/>
</dbReference>
<dbReference type="PROSITE" id="PS50011">
    <property type="entry name" value="PROTEIN_KINASE_DOM"/>
    <property type="match status" value="1"/>
</dbReference>
<name>A0A7S0C3Y0_9STRA</name>
<dbReference type="Pfam" id="PF00069">
    <property type="entry name" value="Pkinase"/>
    <property type="match status" value="1"/>
</dbReference>
<dbReference type="InterPro" id="IPR000719">
    <property type="entry name" value="Prot_kinase_dom"/>
</dbReference>
<dbReference type="GO" id="GO:0004672">
    <property type="term" value="F:protein kinase activity"/>
    <property type="evidence" value="ECO:0007669"/>
    <property type="project" value="InterPro"/>
</dbReference>
<dbReference type="GO" id="GO:0005524">
    <property type="term" value="F:ATP binding"/>
    <property type="evidence" value="ECO:0007669"/>
    <property type="project" value="InterPro"/>
</dbReference>
<dbReference type="SMART" id="SM00220">
    <property type="entry name" value="S_TKc"/>
    <property type="match status" value="1"/>
</dbReference>
<dbReference type="Gene3D" id="1.10.510.10">
    <property type="entry name" value="Transferase(Phosphotransferase) domain 1"/>
    <property type="match status" value="1"/>
</dbReference>
<gene>
    <name evidence="2" type="ORF">PINE0816_LOCUS7960</name>
</gene>
<dbReference type="InterPro" id="IPR011009">
    <property type="entry name" value="Kinase-like_dom_sf"/>
</dbReference>
<feature type="domain" description="Protein kinase" evidence="1">
    <location>
        <begin position="1"/>
        <end position="135"/>
    </location>
</feature>
<accession>A0A7S0C3Y0</accession>